<feature type="domain" description="DUF6602" evidence="1">
    <location>
        <begin position="24"/>
        <end position="128"/>
    </location>
</feature>
<dbReference type="Pfam" id="PF20247">
    <property type="entry name" value="DUF6602"/>
    <property type="match status" value="1"/>
</dbReference>
<dbReference type="OrthoDB" id="3765434at2"/>
<dbReference type="RefSeq" id="WP_146388053.1">
    <property type="nucleotide sequence ID" value="NZ_VOHK01000004.1"/>
</dbReference>
<gene>
    <name evidence="2" type="ORF">FQY83_11345</name>
</gene>
<accession>A0A5C5U304</accession>
<name>A0A5C5U304_9GAMM</name>
<protein>
    <recommendedName>
        <fullName evidence="1">DUF6602 domain-containing protein</fullName>
    </recommendedName>
</protein>
<dbReference type="AlphaFoldDB" id="A0A5C5U304"/>
<keyword evidence="3" id="KW-1185">Reference proteome</keyword>
<organism evidence="2 3">
    <name type="scientific">Luteimonas marina</name>
    <dbReference type="NCBI Taxonomy" id="488485"/>
    <lineage>
        <taxon>Bacteria</taxon>
        <taxon>Pseudomonadati</taxon>
        <taxon>Pseudomonadota</taxon>
        <taxon>Gammaproteobacteria</taxon>
        <taxon>Lysobacterales</taxon>
        <taxon>Lysobacteraceae</taxon>
        <taxon>Luteimonas</taxon>
    </lineage>
</organism>
<dbReference type="EMBL" id="VOHK01000004">
    <property type="protein sequence ID" value="TWT20317.1"/>
    <property type="molecule type" value="Genomic_DNA"/>
</dbReference>
<comment type="caution">
    <text evidence="2">The sequence shown here is derived from an EMBL/GenBank/DDBJ whole genome shotgun (WGS) entry which is preliminary data.</text>
</comment>
<evidence type="ECO:0000313" key="3">
    <source>
        <dbReference type="Proteomes" id="UP000319980"/>
    </source>
</evidence>
<evidence type="ECO:0000313" key="2">
    <source>
        <dbReference type="EMBL" id="TWT20317.1"/>
    </source>
</evidence>
<dbReference type="CDD" id="cd21411">
    <property type="entry name" value="NucC"/>
    <property type="match status" value="1"/>
</dbReference>
<sequence length="242" mass="27162">MSSEWSLPNLLANLHDAIEGDLRRAREALAHPTEKGDASEAVWIEVLNKYLPRRYEARKAHVVDSEGVFSEQIDVVIHDRQYSPLVFTFQDSFIVPAESVYAVFEAKQEMTADHIAYAQRKVASVRRLHRTSVPVPTVEGVKPPKEPQHILGGMLTLACGWSPAFGDTMAGHLTKDLDTGRLDIGCVADSGFFNFDLEQQAFHFDTAPRPATRFLFELIARLQEMATVPMLDVRAYANQIPR</sequence>
<dbReference type="InterPro" id="IPR046537">
    <property type="entry name" value="DUF6602"/>
</dbReference>
<reference evidence="2 3" key="1">
    <citation type="journal article" date="2008" name="Int. J. Syst. Evol. Microbiol.">
        <title>Luteimonas marina sp. nov., isolated from seawater.</title>
        <authorList>
            <person name="Baik K.S."/>
            <person name="Park S.C."/>
            <person name="Kim M.S."/>
            <person name="Kim E.M."/>
            <person name="Park C."/>
            <person name="Chun J."/>
            <person name="Seong C.N."/>
        </authorList>
    </citation>
    <scope>NUCLEOTIDE SEQUENCE [LARGE SCALE GENOMIC DNA]</scope>
    <source>
        <strain evidence="2 3">FR1330</strain>
    </source>
</reference>
<evidence type="ECO:0000259" key="1">
    <source>
        <dbReference type="Pfam" id="PF20247"/>
    </source>
</evidence>
<proteinExistence type="predicted"/>
<dbReference type="Proteomes" id="UP000319980">
    <property type="component" value="Unassembled WGS sequence"/>
</dbReference>